<keyword evidence="8" id="KW-1185">Reference proteome</keyword>
<keyword evidence="4" id="KW-0904">Protein phosphatase</keyword>
<dbReference type="GO" id="GO:0048666">
    <property type="term" value="P:neuron development"/>
    <property type="evidence" value="ECO:0007669"/>
    <property type="project" value="UniProtKB-ARBA"/>
</dbReference>
<dbReference type="SMART" id="SM00404">
    <property type="entry name" value="PTPc_motif"/>
    <property type="match status" value="2"/>
</dbReference>
<dbReference type="EC" id="3.1.3.48" evidence="2"/>
<accession>A0AA38HX93</accession>
<comment type="similarity">
    <text evidence="1">Belongs to the protein-tyrosine phosphatase family.</text>
</comment>
<keyword evidence="3" id="KW-0378">Hydrolase</keyword>
<evidence type="ECO:0000259" key="6">
    <source>
        <dbReference type="PROSITE" id="PS50056"/>
    </source>
</evidence>
<dbReference type="InterPro" id="IPR003595">
    <property type="entry name" value="Tyr_Pase_cat"/>
</dbReference>
<dbReference type="InterPro" id="IPR000387">
    <property type="entry name" value="Tyr_Pase_dom"/>
</dbReference>
<dbReference type="Proteomes" id="UP001168821">
    <property type="component" value="Unassembled WGS sequence"/>
</dbReference>
<comment type="caution">
    <text evidence="7">The sequence shown here is derived from an EMBL/GenBank/DDBJ whole genome shotgun (WGS) entry which is preliminary data.</text>
</comment>
<protein>
    <recommendedName>
        <fullName evidence="2">protein-tyrosine-phosphatase</fullName>
        <ecNumber evidence="2">3.1.3.48</ecNumber>
    </recommendedName>
</protein>
<dbReference type="GO" id="GO:0004725">
    <property type="term" value="F:protein tyrosine phosphatase activity"/>
    <property type="evidence" value="ECO:0007669"/>
    <property type="project" value="InterPro"/>
</dbReference>
<evidence type="ECO:0000313" key="7">
    <source>
        <dbReference type="EMBL" id="KAJ3646018.1"/>
    </source>
</evidence>
<dbReference type="Gene3D" id="3.90.190.10">
    <property type="entry name" value="Protein tyrosine phosphatase superfamily"/>
    <property type="match status" value="2"/>
</dbReference>
<dbReference type="PROSITE" id="PS50055">
    <property type="entry name" value="TYR_PHOSPHATASE_PTP"/>
    <property type="match status" value="2"/>
</dbReference>
<dbReference type="InterPro" id="IPR050348">
    <property type="entry name" value="Protein-Tyr_Phosphatase"/>
</dbReference>
<dbReference type="PANTHER" id="PTHR19134">
    <property type="entry name" value="RECEPTOR-TYPE TYROSINE-PROTEIN PHOSPHATASE"/>
    <property type="match status" value="1"/>
</dbReference>
<dbReference type="PRINTS" id="PR00700">
    <property type="entry name" value="PRTYPHPHTASE"/>
</dbReference>
<evidence type="ECO:0000256" key="3">
    <source>
        <dbReference type="ARBA" id="ARBA00022801"/>
    </source>
</evidence>
<evidence type="ECO:0000259" key="5">
    <source>
        <dbReference type="PROSITE" id="PS50055"/>
    </source>
</evidence>
<dbReference type="PANTHER" id="PTHR19134:SF562">
    <property type="entry name" value="PROTEIN-TYROSINE-PHOSPHATASE"/>
    <property type="match status" value="1"/>
</dbReference>
<dbReference type="GO" id="GO:0009653">
    <property type="term" value="P:anatomical structure morphogenesis"/>
    <property type="evidence" value="ECO:0007669"/>
    <property type="project" value="UniProtKB-ARBA"/>
</dbReference>
<proteinExistence type="inferred from homology"/>
<dbReference type="CDD" id="cd00047">
    <property type="entry name" value="PTPc"/>
    <property type="match status" value="1"/>
</dbReference>
<dbReference type="Pfam" id="PF00102">
    <property type="entry name" value="Y_phosphatase"/>
    <property type="match status" value="2"/>
</dbReference>
<evidence type="ECO:0000256" key="4">
    <source>
        <dbReference type="ARBA" id="ARBA00022912"/>
    </source>
</evidence>
<feature type="domain" description="Tyrosine specific protein phosphatases" evidence="6">
    <location>
        <begin position="125"/>
        <end position="184"/>
    </location>
</feature>
<gene>
    <name evidence="7" type="ORF">Zmor_023629</name>
</gene>
<dbReference type="InterPro" id="IPR000242">
    <property type="entry name" value="PTP_cat"/>
</dbReference>
<organism evidence="7 8">
    <name type="scientific">Zophobas morio</name>
    <dbReference type="NCBI Taxonomy" id="2755281"/>
    <lineage>
        <taxon>Eukaryota</taxon>
        <taxon>Metazoa</taxon>
        <taxon>Ecdysozoa</taxon>
        <taxon>Arthropoda</taxon>
        <taxon>Hexapoda</taxon>
        <taxon>Insecta</taxon>
        <taxon>Pterygota</taxon>
        <taxon>Neoptera</taxon>
        <taxon>Endopterygota</taxon>
        <taxon>Coleoptera</taxon>
        <taxon>Polyphaga</taxon>
        <taxon>Cucujiformia</taxon>
        <taxon>Tenebrionidae</taxon>
        <taxon>Zophobas</taxon>
    </lineage>
</organism>
<evidence type="ECO:0000256" key="2">
    <source>
        <dbReference type="ARBA" id="ARBA00013064"/>
    </source>
</evidence>
<reference evidence="7" key="1">
    <citation type="journal article" date="2023" name="G3 (Bethesda)">
        <title>Whole genome assemblies of Zophobas morio and Tenebrio molitor.</title>
        <authorList>
            <person name="Kaur S."/>
            <person name="Stinson S.A."/>
            <person name="diCenzo G.C."/>
        </authorList>
    </citation>
    <scope>NUCLEOTIDE SEQUENCE</scope>
    <source>
        <strain evidence="7">QUZm001</strain>
    </source>
</reference>
<dbReference type="EMBL" id="JALNTZ010000007">
    <property type="protein sequence ID" value="KAJ3646018.1"/>
    <property type="molecule type" value="Genomic_DNA"/>
</dbReference>
<feature type="domain" description="Tyrosine-protein phosphatase" evidence="5">
    <location>
        <begin position="235"/>
        <end position="467"/>
    </location>
</feature>
<dbReference type="PROSITE" id="PS50056">
    <property type="entry name" value="TYR_PHOSPHATASE_2"/>
    <property type="match status" value="1"/>
</dbReference>
<dbReference type="SMART" id="SM00194">
    <property type="entry name" value="PTPc"/>
    <property type="match status" value="2"/>
</dbReference>
<evidence type="ECO:0000256" key="1">
    <source>
        <dbReference type="ARBA" id="ARBA00009580"/>
    </source>
</evidence>
<feature type="domain" description="Tyrosine-protein phosphatase" evidence="5">
    <location>
        <begin position="1"/>
        <end position="205"/>
    </location>
</feature>
<sequence length="478" mass="56121">MNNERRHLNANYINSYDMPKAFLVTEPPLESTLHDFWFVVCQENIKTIIMLTKLEENGSLKCEKHWPDEHSHFRFGKFLIRSVSVKVKSDYVQQILEVKYDNETRVVRHFQYLTWSNRNVPQSVTNFTSFVTELMEDRDQYPFVVHCDGKRGRTGIYILCEVALRMSIQEGKVDFLKTCKEINQPAGLISHLEQYIFCHFVMLEYHFGEDFGASDGRTYFMLKIQDAMQESSLQRLVDDLEMVTKQYHTTVKKSYFRNLLDSRSNFDPITVDSFNYPKRFVVTKQPSLNSVEYFWNLVMSYEVEMIVSLNQKDDKGKDCPRFWPTDPRQNWSLGESCKLTFLSEDNNTDVFDIFTMKIHNTSNNDEKIVKIINIKTWDGTSVRPLNIKDLIYVWDKTILYSGQIIVTCYDGKTASGLFVALAYLLEKINTDRCCNVFNVARSVKQSCPHFLKNPEQIKLLYEAALEYVREFTLYEIVV</sequence>
<evidence type="ECO:0000313" key="8">
    <source>
        <dbReference type="Proteomes" id="UP001168821"/>
    </source>
</evidence>
<dbReference type="SUPFAM" id="SSF52799">
    <property type="entry name" value="(Phosphotyrosine protein) phosphatases II"/>
    <property type="match status" value="2"/>
</dbReference>
<dbReference type="InterPro" id="IPR029021">
    <property type="entry name" value="Prot-tyrosine_phosphatase-like"/>
</dbReference>
<dbReference type="AlphaFoldDB" id="A0AA38HX93"/>
<name>A0AA38HX93_9CUCU</name>